<dbReference type="InterPro" id="IPR011006">
    <property type="entry name" value="CheY-like_superfamily"/>
</dbReference>
<keyword evidence="3" id="KW-0805">Transcription regulation</keyword>
<dbReference type="GO" id="GO:0032993">
    <property type="term" value="C:protein-DNA complex"/>
    <property type="evidence" value="ECO:0007669"/>
    <property type="project" value="TreeGrafter"/>
</dbReference>
<dbReference type="InterPro" id="IPR001789">
    <property type="entry name" value="Sig_transdc_resp-reg_receiver"/>
</dbReference>
<dbReference type="InterPro" id="IPR001867">
    <property type="entry name" value="OmpR/PhoB-type_DNA-bd"/>
</dbReference>
<name>A0A8J3MRU3_9CHLR</name>
<feature type="modified residue" description="4-aspartylphosphate" evidence="6">
    <location>
        <position position="59"/>
    </location>
</feature>
<accession>A0A8J3MRU3</accession>
<evidence type="ECO:0000259" key="9">
    <source>
        <dbReference type="PROSITE" id="PS51755"/>
    </source>
</evidence>
<dbReference type="GO" id="GO:0006355">
    <property type="term" value="P:regulation of DNA-templated transcription"/>
    <property type="evidence" value="ECO:0007669"/>
    <property type="project" value="InterPro"/>
</dbReference>
<evidence type="ECO:0000256" key="1">
    <source>
        <dbReference type="ARBA" id="ARBA00022553"/>
    </source>
</evidence>
<dbReference type="CDD" id="cd00383">
    <property type="entry name" value="trans_reg_C"/>
    <property type="match status" value="1"/>
</dbReference>
<dbReference type="Gene3D" id="1.10.10.10">
    <property type="entry name" value="Winged helix-like DNA-binding domain superfamily/Winged helix DNA-binding domain"/>
    <property type="match status" value="1"/>
</dbReference>
<dbReference type="Pfam" id="PF00072">
    <property type="entry name" value="Response_reg"/>
    <property type="match status" value="1"/>
</dbReference>
<evidence type="ECO:0000313" key="10">
    <source>
        <dbReference type="EMBL" id="GHO42635.1"/>
    </source>
</evidence>
<dbReference type="SMART" id="SM00862">
    <property type="entry name" value="Trans_reg_C"/>
    <property type="match status" value="1"/>
</dbReference>
<organism evidence="10 11">
    <name type="scientific">Ktedonospora formicarum</name>
    <dbReference type="NCBI Taxonomy" id="2778364"/>
    <lineage>
        <taxon>Bacteria</taxon>
        <taxon>Bacillati</taxon>
        <taxon>Chloroflexota</taxon>
        <taxon>Ktedonobacteria</taxon>
        <taxon>Ktedonobacterales</taxon>
        <taxon>Ktedonobacteraceae</taxon>
        <taxon>Ktedonospora</taxon>
    </lineage>
</organism>
<dbReference type="PANTHER" id="PTHR48111">
    <property type="entry name" value="REGULATOR OF RPOS"/>
    <property type="match status" value="1"/>
</dbReference>
<dbReference type="SMART" id="SM00448">
    <property type="entry name" value="REC"/>
    <property type="match status" value="1"/>
</dbReference>
<dbReference type="CDD" id="cd17627">
    <property type="entry name" value="REC_OmpR_PrrA-like"/>
    <property type="match status" value="1"/>
</dbReference>
<dbReference type="EMBL" id="BNJF01000001">
    <property type="protein sequence ID" value="GHO42635.1"/>
    <property type="molecule type" value="Genomic_DNA"/>
</dbReference>
<dbReference type="FunFam" id="1.10.10.10:FF:000005">
    <property type="entry name" value="Two-component system response regulator"/>
    <property type="match status" value="1"/>
</dbReference>
<dbReference type="AlphaFoldDB" id="A0A8J3MRU3"/>
<evidence type="ECO:0000256" key="4">
    <source>
        <dbReference type="ARBA" id="ARBA00023125"/>
    </source>
</evidence>
<keyword evidence="11" id="KW-1185">Reference proteome</keyword>
<dbReference type="FunFam" id="3.40.50.2300:FF:000001">
    <property type="entry name" value="DNA-binding response regulator PhoB"/>
    <property type="match status" value="1"/>
</dbReference>
<gene>
    <name evidence="10" type="ORF">KSX_07980</name>
</gene>
<dbReference type="InterPro" id="IPR036388">
    <property type="entry name" value="WH-like_DNA-bd_sf"/>
</dbReference>
<dbReference type="GO" id="GO:0005829">
    <property type="term" value="C:cytosol"/>
    <property type="evidence" value="ECO:0007669"/>
    <property type="project" value="TreeGrafter"/>
</dbReference>
<dbReference type="InterPro" id="IPR016032">
    <property type="entry name" value="Sig_transdc_resp-reg_C-effctor"/>
</dbReference>
<keyword evidence="1 6" id="KW-0597">Phosphoprotein</keyword>
<evidence type="ECO:0000256" key="3">
    <source>
        <dbReference type="ARBA" id="ARBA00023015"/>
    </source>
</evidence>
<dbReference type="RefSeq" id="WP_220192158.1">
    <property type="nucleotide sequence ID" value="NZ_BNJF01000001.1"/>
</dbReference>
<evidence type="ECO:0000313" key="11">
    <source>
        <dbReference type="Proteomes" id="UP000612362"/>
    </source>
</evidence>
<dbReference type="PANTHER" id="PTHR48111:SF22">
    <property type="entry name" value="REGULATOR OF RPOS"/>
    <property type="match status" value="1"/>
</dbReference>
<keyword evidence="4 7" id="KW-0238">DNA-binding</keyword>
<protein>
    <submittedName>
        <fullName evidence="10">DNA-binding response regulator</fullName>
    </submittedName>
</protein>
<dbReference type="Pfam" id="PF00486">
    <property type="entry name" value="Trans_reg_C"/>
    <property type="match status" value="1"/>
</dbReference>
<feature type="DNA-binding region" description="OmpR/PhoB-type" evidence="7">
    <location>
        <begin position="134"/>
        <end position="232"/>
    </location>
</feature>
<dbReference type="Proteomes" id="UP000612362">
    <property type="component" value="Unassembled WGS sequence"/>
</dbReference>
<dbReference type="Gene3D" id="3.40.50.2300">
    <property type="match status" value="1"/>
</dbReference>
<keyword evidence="5" id="KW-0804">Transcription</keyword>
<dbReference type="PROSITE" id="PS50110">
    <property type="entry name" value="RESPONSE_REGULATORY"/>
    <property type="match status" value="1"/>
</dbReference>
<dbReference type="SUPFAM" id="SSF52172">
    <property type="entry name" value="CheY-like"/>
    <property type="match status" value="1"/>
</dbReference>
<dbReference type="InterPro" id="IPR039420">
    <property type="entry name" value="WalR-like"/>
</dbReference>
<dbReference type="GO" id="GO:0000156">
    <property type="term" value="F:phosphorelay response regulator activity"/>
    <property type="evidence" value="ECO:0007669"/>
    <property type="project" value="TreeGrafter"/>
</dbReference>
<evidence type="ECO:0000256" key="2">
    <source>
        <dbReference type="ARBA" id="ARBA00023012"/>
    </source>
</evidence>
<evidence type="ECO:0000256" key="5">
    <source>
        <dbReference type="ARBA" id="ARBA00023163"/>
    </source>
</evidence>
<dbReference type="SUPFAM" id="SSF46894">
    <property type="entry name" value="C-terminal effector domain of the bipartite response regulators"/>
    <property type="match status" value="1"/>
</dbReference>
<comment type="caution">
    <text evidence="10">The sequence shown here is derived from an EMBL/GenBank/DDBJ whole genome shotgun (WGS) entry which is preliminary data.</text>
</comment>
<reference evidence="10" key="1">
    <citation type="submission" date="2020-10" db="EMBL/GenBank/DDBJ databases">
        <title>Taxonomic study of unclassified bacteria belonging to the class Ktedonobacteria.</title>
        <authorList>
            <person name="Yabe S."/>
            <person name="Wang C.M."/>
            <person name="Zheng Y."/>
            <person name="Sakai Y."/>
            <person name="Cavaletti L."/>
            <person name="Monciardini P."/>
            <person name="Donadio S."/>
        </authorList>
    </citation>
    <scope>NUCLEOTIDE SEQUENCE</scope>
    <source>
        <strain evidence="10">SOSP1-1</strain>
    </source>
</reference>
<keyword evidence="2" id="KW-0902">Two-component regulatory system</keyword>
<dbReference type="PROSITE" id="PS51755">
    <property type="entry name" value="OMPR_PHOB"/>
    <property type="match status" value="1"/>
</dbReference>
<evidence type="ECO:0000256" key="6">
    <source>
        <dbReference type="PROSITE-ProRule" id="PRU00169"/>
    </source>
</evidence>
<feature type="domain" description="OmpR/PhoB-type" evidence="9">
    <location>
        <begin position="134"/>
        <end position="232"/>
    </location>
</feature>
<feature type="domain" description="Response regulatory" evidence="8">
    <location>
        <begin position="10"/>
        <end position="124"/>
    </location>
</feature>
<dbReference type="GO" id="GO:0000976">
    <property type="term" value="F:transcription cis-regulatory region binding"/>
    <property type="evidence" value="ECO:0007669"/>
    <property type="project" value="TreeGrafter"/>
</dbReference>
<proteinExistence type="predicted"/>
<evidence type="ECO:0000259" key="8">
    <source>
        <dbReference type="PROSITE" id="PS50110"/>
    </source>
</evidence>
<dbReference type="Gene3D" id="6.10.250.690">
    <property type="match status" value="1"/>
</dbReference>
<evidence type="ECO:0000256" key="7">
    <source>
        <dbReference type="PROSITE-ProRule" id="PRU01091"/>
    </source>
</evidence>
<sequence>MQPYTHTNAHILIVDDESRVTDALRRGLAYEGYQVSSANDGEAALALARTRRPDVIILDIMLPGIDGLEVCRRLRAAHNEAAILMLTARDTVADRVAGLEMGADDYLVKPFALEELLARVKALLRRKQPAESAGEILCFEDLELDTATRQARRMSRVIDLSTTEYELLALFMRNPRMVLTRGLLMERIWGNDFEGGANVLEVYIGHLRQKLEKNGEKRLLRTMRGTGYVLRSSDQGERNTL</sequence>